<comment type="subcellular location">
    <subcellularLocation>
        <location evidence="1">Endoplasmic reticulum</location>
    </subcellularLocation>
</comment>
<feature type="compositionally biased region" description="Polar residues" evidence="9">
    <location>
        <begin position="913"/>
        <end position="924"/>
    </location>
</feature>
<dbReference type="InterPro" id="IPR019775">
    <property type="entry name" value="WD40_repeat_CS"/>
</dbReference>
<feature type="region of interest" description="Disordered" evidence="9">
    <location>
        <begin position="495"/>
        <end position="539"/>
    </location>
</feature>
<sequence>MQIKEIDRTANIAWSPASHHPIYLATGTAGQQLDASFSTSSALEIYDLNLGDSGQQMPLVGSLPVDLRFHRLLWGSFGGTNGTLVAGGESGRILVVSGDKLLNGEDGAIVRELDQHTGNVGAMDLNPFQTNLLASGSVDSEVFIWDLGIAKANAMQPGARAQPSDTVTSIAWNKQVQHILASSFSGRTVVWDLRKNEPIIKVSDSTMRLRIRSVVWHPEVATQMCLASEDDSHPLIEMWDLRYASTPLKVMEGHQRGVMSLAWCQSDPDLLMSCGKDSKLICWNPNSALPGGEIVCEIPTAKEWTFDVQWCPQNPSLIATASYEGSVSVHSLMGGQSSRGQVSSKIAESFPGTEFSSAPPPPSPQTTGPEPDRLKRPPKWLRRPTGCSFGFGGKLVTWENPKGEKPRVTLNQVTTDPELVQRSQKFEEALRSGDLGSFCRDRIASDNPKFSQLWRHIDAQLTTDPRRSTLDLLGFQAEEIGLKLNQALGRPANASALQNGGPGDPSAAFDNIGAGSAANAGDRAPPSLEGTPFAMPSGDGKDAESLITLALMTGHLEEAVELCLENDRVGEALVIASASGGSIMEETRDKVLTRRPGPLSRVLSAIVKRNWRDIAESSVLDGWETTLASLLSCASDKELPELCVILGSRLEKSGRADRALVCYVCAGRLDKIASCWDKAMGQETLEDLVEALFVIRRTRAAAASTLPASEDLAKSIGQFALRLASQGRLEMAYGFLEEVTEPGVALLKDRLSVALHRFPHKQPLSAKNSTGSIVHHPSRSRYNSRSSSYGSGALQLPQGSQFATTPSYGAPLSPPLANLIILQPPAPGNWHIPSGGSNQPASLPSAPSIYQPPPVAAAPVSGAPQGFFQPQAPVPPVSSAAPPPSGSSADGSVTHRGSLLSNRRYVADPSITGSQSARYGQQSYGAPPAPFGAPQGPFGAPPGPFGAPQASTYAPPTPTFGSPAGNFGQPPVQPSYTPSAPEMFMPQVPAPGPPPVVSPPGPAHALPPSSHYGETSYVSSAPAGWNDPPPIMSRAPKHRTHSMSSSVGDGEVDALFNQAQPGPMAYDPSQHIAPAPSFQAPIYQSSAALTGGYQPIPTQTYQPAIPTGVEATAGPATRKASPPPKKPIPQEDKALVETLESLLTAVLHSTVHPQTRKKIEDVARKLEHLYDLLREQKLSPSTLESVKGIVAYARDGDYQSAIAAHTNLVSTGAFSEISSFMPALKVLIQTSAQLSLRI</sequence>
<name>A0A7R8WGJ7_9CRUS</name>
<dbReference type="PROSITE" id="PS50294">
    <property type="entry name" value="WD_REPEATS_REGION"/>
    <property type="match status" value="1"/>
</dbReference>
<reference evidence="11" key="1">
    <citation type="submission" date="2020-11" db="EMBL/GenBank/DDBJ databases">
        <authorList>
            <person name="Tran Van P."/>
        </authorList>
    </citation>
    <scope>NUCLEOTIDE SEQUENCE</scope>
</reference>
<dbReference type="PANTHER" id="PTHR13923:SF11">
    <property type="entry name" value="SECRETORY 31, ISOFORM D"/>
    <property type="match status" value="1"/>
</dbReference>
<comment type="similarity">
    <text evidence="2">Belongs to the WD repeat SEC31 family.</text>
</comment>
<keyword evidence="4" id="KW-0853">WD repeat</keyword>
<feature type="region of interest" description="Disordered" evidence="9">
    <location>
        <begin position="334"/>
        <end position="383"/>
    </location>
</feature>
<evidence type="ECO:0000256" key="1">
    <source>
        <dbReference type="ARBA" id="ARBA00004240"/>
    </source>
</evidence>
<evidence type="ECO:0000256" key="8">
    <source>
        <dbReference type="ARBA" id="ARBA00022927"/>
    </source>
</evidence>
<keyword evidence="8" id="KW-0653">Protein transport</keyword>
<dbReference type="InterPro" id="IPR040251">
    <property type="entry name" value="SEC31-like"/>
</dbReference>
<dbReference type="PANTHER" id="PTHR13923">
    <property type="entry name" value="SEC31-RELATED PROTEIN"/>
    <property type="match status" value="1"/>
</dbReference>
<dbReference type="GO" id="GO:0015031">
    <property type="term" value="P:protein transport"/>
    <property type="evidence" value="ECO:0007669"/>
    <property type="project" value="UniProtKB-KW"/>
</dbReference>
<evidence type="ECO:0000256" key="7">
    <source>
        <dbReference type="ARBA" id="ARBA00022892"/>
    </source>
</evidence>
<dbReference type="InterPro" id="IPR036322">
    <property type="entry name" value="WD40_repeat_dom_sf"/>
</dbReference>
<feature type="region of interest" description="Disordered" evidence="9">
    <location>
        <begin position="764"/>
        <end position="807"/>
    </location>
</feature>
<feature type="compositionally biased region" description="Polar residues" evidence="9">
    <location>
        <begin position="334"/>
        <end position="346"/>
    </location>
</feature>
<feature type="region of interest" description="Disordered" evidence="9">
    <location>
        <begin position="1000"/>
        <end position="1025"/>
    </location>
</feature>
<dbReference type="SUPFAM" id="SSF50978">
    <property type="entry name" value="WD40 repeat-like"/>
    <property type="match status" value="1"/>
</dbReference>
<feature type="compositionally biased region" description="Low complexity" evidence="9">
    <location>
        <begin position="857"/>
        <end position="871"/>
    </location>
</feature>
<dbReference type="InterPro" id="IPR015943">
    <property type="entry name" value="WD40/YVTN_repeat-like_dom_sf"/>
</dbReference>
<keyword evidence="5" id="KW-0677">Repeat</keyword>
<dbReference type="Gene3D" id="1.20.940.10">
    <property type="entry name" value="Functional domain of the splicing factor Prp18"/>
    <property type="match status" value="1"/>
</dbReference>
<dbReference type="SMART" id="SM00320">
    <property type="entry name" value="WD40"/>
    <property type="match status" value="5"/>
</dbReference>
<dbReference type="GO" id="GO:0030127">
    <property type="term" value="C:COPII vesicle coat"/>
    <property type="evidence" value="ECO:0007669"/>
    <property type="project" value="TreeGrafter"/>
</dbReference>
<dbReference type="OrthoDB" id="542917at2759"/>
<evidence type="ECO:0000256" key="3">
    <source>
        <dbReference type="ARBA" id="ARBA00022448"/>
    </source>
</evidence>
<evidence type="ECO:0000256" key="6">
    <source>
        <dbReference type="ARBA" id="ARBA00022824"/>
    </source>
</evidence>
<gene>
    <name evidence="11" type="ORF">CTOB1V02_LOCUS9089</name>
</gene>
<evidence type="ECO:0000256" key="4">
    <source>
        <dbReference type="ARBA" id="ARBA00022574"/>
    </source>
</evidence>
<keyword evidence="3" id="KW-0813">Transport</keyword>
<proteinExistence type="inferred from homology"/>
<dbReference type="GO" id="GO:0005198">
    <property type="term" value="F:structural molecule activity"/>
    <property type="evidence" value="ECO:0007669"/>
    <property type="project" value="TreeGrafter"/>
</dbReference>
<keyword evidence="7" id="KW-0931">ER-Golgi transport</keyword>
<feature type="compositionally biased region" description="Low complexity" evidence="9">
    <location>
        <begin position="780"/>
        <end position="792"/>
    </location>
</feature>
<accession>A0A7R8WGJ7</accession>
<evidence type="ECO:0000256" key="9">
    <source>
        <dbReference type="SAM" id="MobiDB-lite"/>
    </source>
</evidence>
<dbReference type="PROSITE" id="PS00678">
    <property type="entry name" value="WD_REPEATS_1"/>
    <property type="match status" value="1"/>
</dbReference>
<dbReference type="Pfam" id="PF00400">
    <property type="entry name" value="WD40"/>
    <property type="match status" value="2"/>
</dbReference>
<evidence type="ECO:0000313" key="11">
    <source>
        <dbReference type="EMBL" id="CAD7231237.1"/>
    </source>
</evidence>
<feature type="region of interest" description="Disordered" evidence="9">
    <location>
        <begin position="856"/>
        <end position="895"/>
    </location>
</feature>
<dbReference type="GO" id="GO:0070971">
    <property type="term" value="C:endoplasmic reticulum exit site"/>
    <property type="evidence" value="ECO:0007669"/>
    <property type="project" value="TreeGrafter"/>
</dbReference>
<dbReference type="InterPro" id="IPR001680">
    <property type="entry name" value="WD40_rpt"/>
</dbReference>
<evidence type="ECO:0000256" key="2">
    <source>
        <dbReference type="ARBA" id="ARBA00009358"/>
    </source>
</evidence>
<evidence type="ECO:0000259" key="10">
    <source>
        <dbReference type="Pfam" id="PF12931"/>
    </source>
</evidence>
<dbReference type="EMBL" id="OB663310">
    <property type="protein sequence ID" value="CAD7231237.1"/>
    <property type="molecule type" value="Genomic_DNA"/>
</dbReference>
<dbReference type="Gene3D" id="1.25.40.1030">
    <property type="match status" value="1"/>
</dbReference>
<dbReference type="GO" id="GO:0007029">
    <property type="term" value="P:endoplasmic reticulum organization"/>
    <property type="evidence" value="ECO:0007669"/>
    <property type="project" value="TreeGrafter"/>
</dbReference>
<feature type="compositionally biased region" description="Polar residues" evidence="9">
    <location>
        <begin position="797"/>
        <end position="807"/>
    </location>
</feature>
<feature type="compositionally biased region" description="Pro residues" evidence="9">
    <location>
        <begin position="872"/>
        <end position="885"/>
    </location>
</feature>
<protein>
    <recommendedName>
        <fullName evidence="10">Sec16 Sec23-binding domain-containing protein</fullName>
    </recommendedName>
</protein>
<feature type="domain" description="Sec16 Sec23-binding" evidence="10">
    <location>
        <begin position="550"/>
        <end position="675"/>
    </location>
</feature>
<dbReference type="PROSITE" id="PS50082">
    <property type="entry name" value="WD_REPEATS_2"/>
    <property type="match status" value="2"/>
</dbReference>
<dbReference type="AlphaFoldDB" id="A0A7R8WGJ7"/>
<dbReference type="GO" id="GO:0090110">
    <property type="term" value="P:COPII-coated vesicle cargo loading"/>
    <property type="evidence" value="ECO:0007669"/>
    <property type="project" value="TreeGrafter"/>
</dbReference>
<feature type="region of interest" description="Disordered" evidence="9">
    <location>
        <begin position="913"/>
        <end position="942"/>
    </location>
</feature>
<dbReference type="Gene3D" id="2.130.10.10">
    <property type="entry name" value="YVTN repeat-like/Quinoprotein amine dehydrogenase"/>
    <property type="match status" value="1"/>
</dbReference>
<feature type="region of interest" description="Disordered" evidence="9">
    <location>
        <begin position="830"/>
        <end position="849"/>
    </location>
</feature>
<dbReference type="Pfam" id="PF12931">
    <property type="entry name" value="TPR_Sec16"/>
    <property type="match status" value="1"/>
</dbReference>
<organism evidence="11">
    <name type="scientific">Cyprideis torosa</name>
    <dbReference type="NCBI Taxonomy" id="163714"/>
    <lineage>
        <taxon>Eukaryota</taxon>
        <taxon>Metazoa</taxon>
        <taxon>Ecdysozoa</taxon>
        <taxon>Arthropoda</taxon>
        <taxon>Crustacea</taxon>
        <taxon>Oligostraca</taxon>
        <taxon>Ostracoda</taxon>
        <taxon>Podocopa</taxon>
        <taxon>Podocopida</taxon>
        <taxon>Cytherocopina</taxon>
        <taxon>Cytheroidea</taxon>
        <taxon>Cytherideidae</taxon>
        <taxon>Cyprideis</taxon>
    </lineage>
</organism>
<evidence type="ECO:0000256" key="5">
    <source>
        <dbReference type="ARBA" id="ARBA00022737"/>
    </source>
</evidence>
<dbReference type="InterPro" id="IPR024298">
    <property type="entry name" value="Sec16_Sec23-bd"/>
</dbReference>
<keyword evidence="6" id="KW-0256">Endoplasmic reticulum</keyword>